<accession>A0ABW4Q7J2</accession>
<organism evidence="4 5">
    <name type="scientific">Arthrobacter flavus</name>
    <dbReference type="NCBI Taxonomy" id="95172"/>
    <lineage>
        <taxon>Bacteria</taxon>
        <taxon>Bacillati</taxon>
        <taxon>Actinomycetota</taxon>
        <taxon>Actinomycetes</taxon>
        <taxon>Micrococcales</taxon>
        <taxon>Micrococcaceae</taxon>
        <taxon>Arthrobacter</taxon>
    </lineage>
</organism>
<reference evidence="5" key="1">
    <citation type="journal article" date="2019" name="Int. J. Syst. Evol. Microbiol.">
        <title>The Global Catalogue of Microorganisms (GCM) 10K type strain sequencing project: providing services to taxonomists for standard genome sequencing and annotation.</title>
        <authorList>
            <consortium name="The Broad Institute Genomics Platform"/>
            <consortium name="The Broad Institute Genome Sequencing Center for Infectious Disease"/>
            <person name="Wu L."/>
            <person name="Ma J."/>
        </authorList>
    </citation>
    <scope>NUCLEOTIDE SEQUENCE [LARGE SCALE GENOMIC DNA]</scope>
    <source>
        <strain evidence="5">JCM 11496</strain>
    </source>
</reference>
<protein>
    <submittedName>
        <fullName evidence="4">PaaI family thioesterase</fullName>
        <ecNumber evidence="4">3.1.2.-</ecNumber>
    </submittedName>
</protein>
<dbReference type="InterPro" id="IPR006683">
    <property type="entry name" value="Thioestr_dom"/>
</dbReference>
<keyword evidence="2 4" id="KW-0378">Hydrolase</keyword>
<keyword evidence="5" id="KW-1185">Reference proteome</keyword>
<dbReference type="InterPro" id="IPR003736">
    <property type="entry name" value="PAAI_dom"/>
</dbReference>
<dbReference type="InterPro" id="IPR029069">
    <property type="entry name" value="HotDog_dom_sf"/>
</dbReference>
<comment type="caution">
    <text evidence="4">The sequence shown here is derived from an EMBL/GenBank/DDBJ whole genome shotgun (WGS) entry which is preliminary data.</text>
</comment>
<feature type="domain" description="Thioesterase" evidence="3">
    <location>
        <begin position="74"/>
        <end position="148"/>
    </location>
</feature>
<proteinExistence type="inferred from homology"/>
<dbReference type="Gene3D" id="3.10.129.10">
    <property type="entry name" value="Hotdog Thioesterase"/>
    <property type="match status" value="1"/>
</dbReference>
<comment type="similarity">
    <text evidence="1">Belongs to the thioesterase PaaI family.</text>
</comment>
<evidence type="ECO:0000256" key="2">
    <source>
        <dbReference type="ARBA" id="ARBA00022801"/>
    </source>
</evidence>
<name>A0ABW4Q7J2_9MICC</name>
<sequence>MTHNYTPEPSGQEPTPNPYAAELAAAGVPEEMHEWLKDHGIGRLAAKMGIVFTEMTPEHLVATMPVEGNQQVAGILHGGAHLVLAETLGSFAAGMHAGRDRQAMGIEISATHHRSASSGTVTGTATAVHLGRTLTTHEVVMTDDDGRRLSTARITNIIRDKR</sequence>
<dbReference type="EC" id="3.1.2.-" evidence="4"/>
<evidence type="ECO:0000313" key="4">
    <source>
        <dbReference type="EMBL" id="MFD1846619.1"/>
    </source>
</evidence>
<gene>
    <name evidence="4" type="ORF">ACFSFX_08420</name>
</gene>
<dbReference type="EMBL" id="JBHUGA010000021">
    <property type="protein sequence ID" value="MFD1846619.1"/>
    <property type="molecule type" value="Genomic_DNA"/>
</dbReference>
<evidence type="ECO:0000259" key="3">
    <source>
        <dbReference type="Pfam" id="PF03061"/>
    </source>
</evidence>
<dbReference type="Proteomes" id="UP001597307">
    <property type="component" value="Unassembled WGS sequence"/>
</dbReference>
<dbReference type="PANTHER" id="PTHR43240">
    <property type="entry name" value="1,4-DIHYDROXY-2-NAPHTHOYL-COA THIOESTERASE 1"/>
    <property type="match status" value="1"/>
</dbReference>
<dbReference type="Pfam" id="PF03061">
    <property type="entry name" value="4HBT"/>
    <property type="match status" value="1"/>
</dbReference>
<evidence type="ECO:0000313" key="5">
    <source>
        <dbReference type="Proteomes" id="UP001597307"/>
    </source>
</evidence>
<dbReference type="CDD" id="cd03443">
    <property type="entry name" value="PaaI_thioesterase"/>
    <property type="match status" value="1"/>
</dbReference>
<dbReference type="SUPFAM" id="SSF54637">
    <property type="entry name" value="Thioesterase/thiol ester dehydrase-isomerase"/>
    <property type="match status" value="1"/>
</dbReference>
<dbReference type="NCBIfam" id="TIGR00369">
    <property type="entry name" value="unchar_dom_1"/>
    <property type="match status" value="1"/>
</dbReference>
<dbReference type="PANTHER" id="PTHR43240:SF5">
    <property type="entry name" value="1,4-DIHYDROXY-2-NAPHTHOYL-COA THIOESTERASE 1"/>
    <property type="match status" value="1"/>
</dbReference>
<dbReference type="RefSeq" id="WP_343878531.1">
    <property type="nucleotide sequence ID" value="NZ_BAAAIJ010000020.1"/>
</dbReference>
<evidence type="ECO:0000256" key="1">
    <source>
        <dbReference type="ARBA" id="ARBA00008324"/>
    </source>
</evidence>
<dbReference type="GO" id="GO:0016787">
    <property type="term" value="F:hydrolase activity"/>
    <property type="evidence" value="ECO:0007669"/>
    <property type="project" value="UniProtKB-KW"/>
</dbReference>